<evidence type="ECO:0000313" key="2">
    <source>
        <dbReference type="EMBL" id="RRT73052.1"/>
    </source>
</evidence>
<feature type="region of interest" description="Disordered" evidence="1">
    <location>
        <begin position="76"/>
        <end position="103"/>
    </location>
</feature>
<sequence>MESRKRKQRQQVRQQQWRRRFTWVTGEDGMGSREKVVEKHGWSATVAGRRGTEVAEGRKGIGGLAAVKKGLATTEATGRGPTRAAVAGEQRGLARKRGRKLRRARLEQRPRRGMAGWKRLRLQESSGVRPVATVAGRHGRKAALEEKGRWWPTTGAGEEEGGRSPSVTF</sequence>
<evidence type="ECO:0000256" key="1">
    <source>
        <dbReference type="SAM" id="MobiDB-lite"/>
    </source>
</evidence>
<reference evidence="2 3" key="1">
    <citation type="journal article" date="2014" name="Agronomy (Basel)">
        <title>A Draft Genome Sequence for Ensete ventricosum, the Drought-Tolerant Tree Against Hunger.</title>
        <authorList>
            <person name="Harrison J."/>
            <person name="Moore K.A."/>
            <person name="Paszkiewicz K."/>
            <person name="Jones T."/>
            <person name="Grant M."/>
            <person name="Ambacheew D."/>
            <person name="Muzemil S."/>
            <person name="Studholme D.J."/>
        </authorList>
    </citation>
    <scope>NUCLEOTIDE SEQUENCE [LARGE SCALE GENOMIC DNA]</scope>
</reference>
<feature type="region of interest" description="Disordered" evidence="1">
    <location>
        <begin position="125"/>
        <end position="169"/>
    </location>
</feature>
<protein>
    <submittedName>
        <fullName evidence="2">Uncharacterized protein</fullName>
    </submittedName>
</protein>
<name>A0A427AA00_ENSVE</name>
<organism evidence="2 3">
    <name type="scientific">Ensete ventricosum</name>
    <name type="common">Abyssinian banana</name>
    <name type="synonym">Musa ensete</name>
    <dbReference type="NCBI Taxonomy" id="4639"/>
    <lineage>
        <taxon>Eukaryota</taxon>
        <taxon>Viridiplantae</taxon>
        <taxon>Streptophyta</taxon>
        <taxon>Embryophyta</taxon>
        <taxon>Tracheophyta</taxon>
        <taxon>Spermatophyta</taxon>
        <taxon>Magnoliopsida</taxon>
        <taxon>Liliopsida</taxon>
        <taxon>Zingiberales</taxon>
        <taxon>Musaceae</taxon>
        <taxon>Ensete</taxon>
    </lineage>
</organism>
<feature type="compositionally biased region" description="Basic residues" evidence="1">
    <location>
        <begin position="93"/>
        <end position="103"/>
    </location>
</feature>
<proteinExistence type="predicted"/>
<comment type="caution">
    <text evidence="2">The sequence shown here is derived from an EMBL/GenBank/DDBJ whole genome shotgun (WGS) entry which is preliminary data.</text>
</comment>
<dbReference type="EMBL" id="AMZH03003211">
    <property type="protein sequence ID" value="RRT73052.1"/>
    <property type="molecule type" value="Genomic_DNA"/>
</dbReference>
<evidence type="ECO:0000313" key="3">
    <source>
        <dbReference type="Proteomes" id="UP000287651"/>
    </source>
</evidence>
<gene>
    <name evidence="2" type="ORF">B296_00016047</name>
</gene>
<accession>A0A427AA00</accession>
<dbReference type="Proteomes" id="UP000287651">
    <property type="component" value="Unassembled WGS sequence"/>
</dbReference>
<dbReference type="AlphaFoldDB" id="A0A427AA00"/>